<evidence type="ECO:0000256" key="1">
    <source>
        <dbReference type="ARBA" id="ARBA00004141"/>
    </source>
</evidence>
<dbReference type="Pfam" id="PF09799">
    <property type="entry name" value="Transmemb_17"/>
    <property type="match status" value="1"/>
</dbReference>
<accession>A0A9D4CLR9</accession>
<dbReference type="InterPro" id="IPR019184">
    <property type="entry name" value="Uncharacterised_TM-17"/>
</dbReference>
<evidence type="ECO:0000256" key="4">
    <source>
        <dbReference type="ARBA" id="ARBA00023136"/>
    </source>
</evidence>
<keyword evidence="4 5" id="KW-0472">Membrane</keyword>
<dbReference type="PANTHER" id="PTHR13531">
    <property type="entry name" value="GEO07735P1-RELATED-RELATED"/>
    <property type="match status" value="1"/>
</dbReference>
<feature type="transmembrane region" description="Helical" evidence="5">
    <location>
        <begin position="41"/>
        <end position="64"/>
    </location>
</feature>
<comment type="caution">
    <text evidence="6">The sequence shown here is derived from an EMBL/GenBank/DDBJ whole genome shotgun (WGS) entry which is preliminary data.</text>
</comment>
<evidence type="ECO:0000256" key="5">
    <source>
        <dbReference type="SAM" id="Phobius"/>
    </source>
</evidence>
<proteinExistence type="predicted"/>
<dbReference type="Proteomes" id="UP000828390">
    <property type="component" value="Unassembled WGS sequence"/>
</dbReference>
<dbReference type="EMBL" id="JAIWYP010000012">
    <property type="protein sequence ID" value="KAH3726456.1"/>
    <property type="molecule type" value="Genomic_DNA"/>
</dbReference>
<keyword evidence="3 5" id="KW-1133">Transmembrane helix</keyword>
<dbReference type="GO" id="GO:0035869">
    <property type="term" value="C:ciliary transition zone"/>
    <property type="evidence" value="ECO:0007669"/>
    <property type="project" value="TreeGrafter"/>
</dbReference>
<feature type="transmembrane region" description="Helical" evidence="5">
    <location>
        <begin position="76"/>
        <end position="98"/>
    </location>
</feature>
<keyword evidence="7" id="KW-1185">Reference proteome</keyword>
<name>A0A9D4CLR9_DREPO</name>
<dbReference type="PANTHER" id="PTHR13531:SF0">
    <property type="entry name" value="GEO07735P1-RELATED"/>
    <property type="match status" value="1"/>
</dbReference>
<keyword evidence="2 5" id="KW-0812">Transmembrane</keyword>
<reference evidence="6" key="1">
    <citation type="journal article" date="2019" name="bioRxiv">
        <title>The Genome of the Zebra Mussel, Dreissena polymorpha: A Resource for Invasive Species Research.</title>
        <authorList>
            <person name="McCartney M.A."/>
            <person name="Auch B."/>
            <person name="Kono T."/>
            <person name="Mallez S."/>
            <person name="Zhang Y."/>
            <person name="Obille A."/>
            <person name="Becker A."/>
            <person name="Abrahante J.E."/>
            <person name="Garbe J."/>
            <person name="Badalamenti J.P."/>
            <person name="Herman A."/>
            <person name="Mangelson H."/>
            <person name="Liachko I."/>
            <person name="Sullivan S."/>
            <person name="Sone E.D."/>
            <person name="Koren S."/>
            <person name="Silverstein K.A.T."/>
            <person name="Beckman K.B."/>
            <person name="Gohl D.M."/>
        </authorList>
    </citation>
    <scope>NUCLEOTIDE SEQUENCE</scope>
    <source>
        <strain evidence="6">Duluth1</strain>
        <tissue evidence="6">Whole animal</tissue>
    </source>
</reference>
<evidence type="ECO:0000256" key="2">
    <source>
        <dbReference type="ARBA" id="ARBA00022692"/>
    </source>
</evidence>
<dbReference type="GO" id="GO:1905515">
    <property type="term" value="P:non-motile cilium assembly"/>
    <property type="evidence" value="ECO:0007669"/>
    <property type="project" value="TreeGrafter"/>
</dbReference>
<organism evidence="6 7">
    <name type="scientific">Dreissena polymorpha</name>
    <name type="common">Zebra mussel</name>
    <name type="synonym">Mytilus polymorpha</name>
    <dbReference type="NCBI Taxonomy" id="45954"/>
    <lineage>
        <taxon>Eukaryota</taxon>
        <taxon>Metazoa</taxon>
        <taxon>Spiralia</taxon>
        <taxon>Lophotrochozoa</taxon>
        <taxon>Mollusca</taxon>
        <taxon>Bivalvia</taxon>
        <taxon>Autobranchia</taxon>
        <taxon>Heteroconchia</taxon>
        <taxon>Euheterodonta</taxon>
        <taxon>Imparidentia</taxon>
        <taxon>Neoheterodontei</taxon>
        <taxon>Myida</taxon>
        <taxon>Dreissenoidea</taxon>
        <taxon>Dreissenidae</taxon>
        <taxon>Dreissena</taxon>
    </lineage>
</organism>
<sequence>MSQWYVLILSPSLIAGIFVEDRHLISFLNISARKGNLTEKIVGVIVSILLSIPALLGAIFYLYWQTYVTRADIIISAIQLAFIGLELIFGIISIITFARL</sequence>
<evidence type="ECO:0000313" key="6">
    <source>
        <dbReference type="EMBL" id="KAH3726456.1"/>
    </source>
</evidence>
<evidence type="ECO:0000313" key="7">
    <source>
        <dbReference type="Proteomes" id="UP000828390"/>
    </source>
</evidence>
<dbReference type="GO" id="GO:0016020">
    <property type="term" value="C:membrane"/>
    <property type="evidence" value="ECO:0007669"/>
    <property type="project" value="UniProtKB-SubCell"/>
</dbReference>
<comment type="subcellular location">
    <subcellularLocation>
        <location evidence="1">Membrane</location>
        <topology evidence="1">Multi-pass membrane protein</topology>
    </subcellularLocation>
</comment>
<protein>
    <submittedName>
        <fullName evidence="6">Uncharacterized protein</fullName>
    </submittedName>
</protein>
<dbReference type="AlphaFoldDB" id="A0A9D4CLR9"/>
<gene>
    <name evidence="6" type="ORF">DPMN_052323</name>
</gene>
<evidence type="ECO:0000256" key="3">
    <source>
        <dbReference type="ARBA" id="ARBA00022989"/>
    </source>
</evidence>
<reference evidence="6" key="2">
    <citation type="submission" date="2020-11" db="EMBL/GenBank/DDBJ databases">
        <authorList>
            <person name="McCartney M.A."/>
            <person name="Auch B."/>
            <person name="Kono T."/>
            <person name="Mallez S."/>
            <person name="Becker A."/>
            <person name="Gohl D.M."/>
            <person name="Silverstein K.A.T."/>
            <person name="Koren S."/>
            <person name="Bechman K.B."/>
            <person name="Herman A."/>
            <person name="Abrahante J.E."/>
            <person name="Garbe J."/>
        </authorList>
    </citation>
    <scope>NUCLEOTIDE SEQUENCE</scope>
    <source>
        <strain evidence="6">Duluth1</strain>
        <tissue evidence="6">Whole animal</tissue>
    </source>
</reference>